<evidence type="ECO:0000256" key="1">
    <source>
        <dbReference type="SAM" id="MobiDB-lite"/>
    </source>
</evidence>
<name>A0A8H6N9H9_9PEZI</name>
<feature type="compositionally biased region" description="Polar residues" evidence="1">
    <location>
        <begin position="617"/>
        <end position="636"/>
    </location>
</feature>
<comment type="caution">
    <text evidence="2">The sequence shown here is derived from an EMBL/GenBank/DDBJ whole genome shotgun (WGS) entry which is preliminary data.</text>
</comment>
<gene>
    <name evidence="2" type="ORF">CPLU01_10457</name>
</gene>
<protein>
    <submittedName>
        <fullName evidence="2">Uncharacterized protein</fullName>
    </submittedName>
</protein>
<accession>A0A8H6N9H9</accession>
<feature type="compositionally biased region" description="Low complexity" evidence="1">
    <location>
        <begin position="53"/>
        <end position="69"/>
    </location>
</feature>
<proteinExistence type="predicted"/>
<keyword evidence="3" id="KW-1185">Reference proteome</keyword>
<organism evidence="2 3">
    <name type="scientific">Colletotrichum plurivorum</name>
    <dbReference type="NCBI Taxonomy" id="2175906"/>
    <lineage>
        <taxon>Eukaryota</taxon>
        <taxon>Fungi</taxon>
        <taxon>Dikarya</taxon>
        <taxon>Ascomycota</taxon>
        <taxon>Pezizomycotina</taxon>
        <taxon>Sordariomycetes</taxon>
        <taxon>Hypocreomycetidae</taxon>
        <taxon>Glomerellales</taxon>
        <taxon>Glomerellaceae</taxon>
        <taxon>Colletotrichum</taxon>
        <taxon>Colletotrichum orchidearum species complex</taxon>
    </lineage>
</organism>
<feature type="region of interest" description="Disordered" evidence="1">
    <location>
        <begin position="44"/>
        <end position="101"/>
    </location>
</feature>
<dbReference type="EMBL" id="WIGO01000179">
    <property type="protein sequence ID" value="KAF6825169.1"/>
    <property type="molecule type" value="Genomic_DNA"/>
</dbReference>
<dbReference type="Proteomes" id="UP000654918">
    <property type="component" value="Unassembled WGS sequence"/>
</dbReference>
<dbReference type="AlphaFoldDB" id="A0A8H6N9H9"/>
<evidence type="ECO:0000313" key="2">
    <source>
        <dbReference type="EMBL" id="KAF6825169.1"/>
    </source>
</evidence>
<feature type="region of interest" description="Disordered" evidence="1">
    <location>
        <begin position="617"/>
        <end position="664"/>
    </location>
</feature>
<sequence length="664" mass="73541">MQASSGEDYEENQWGFGQISIMMMWLPLVQDAIVIWWEPCADGRRQPEDDASAETAVTAQTESSSTTTARRGNFKPGASPRVDLQNDLPSEPQWDVSSEVERGLAAPPGNVARHTAPYCAFENVGGLVKRSPWGLQIFQSMALQRVFGASTCQLPSSAAKEHHRLNPRDIWSSSCAPTQKTQPGPLRVYQLLGSRRRLGQSANDAAAMSDPLVQQCRNVCILLYGSGNPDITGIGAMICYHIQGILVFLAGPLLRNILALRGRDAFRRVSAGENSNLLSRVFALSELTHNKSILLAVPIAVAAAVRVSEWRQIPVTELKLLRDLVRYEYLVCLVSLSSLTITPAPSTRLRRSSIILGSLLVVFHAGLEGAESVATGSAGGSAVIVNGLLNSFTYRHGFSDLETTFRSTGPWISGTVWAQFALYSYLPPSFMWIWQMVYAEELSEDAASANATWFSAPLTKLSAALAVPIYFPAWDPRAGWVLVKPEERLPLLLGPTSYQIKLFREVMFQRRDRIARFILGVCSLGEAALHILWLDYLTLARIRAGRRDTQDAVGEEYEENRWGFGQVTIMMMWLPWLQEVVFFIWDFGKIKRNGPWWRDRAQHGDGRDVSVELQDVPTSRASDGASQTEQEATPSGSVPRPGLTARTTFARNAHGGYLPRSRND</sequence>
<evidence type="ECO:0000313" key="3">
    <source>
        <dbReference type="Proteomes" id="UP000654918"/>
    </source>
</evidence>
<reference evidence="2" key="1">
    <citation type="journal article" date="2020" name="Phytopathology">
        <title>Genome Sequence Resources of Colletotrichum truncatum, C. plurivorum, C. musicola, and C. sojae: Four Species Pathogenic to Soybean (Glycine max).</title>
        <authorList>
            <person name="Rogerio F."/>
            <person name="Boufleur T.R."/>
            <person name="Ciampi-Guillardi M."/>
            <person name="Sukno S.A."/>
            <person name="Thon M.R."/>
            <person name="Massola Junior N.S."/>
            <person name="Baroncelli R."/>
        </authorList>
    </citation>
    <scope>NUCLEOTIDE SEQUENCE</scope>
    <source>
        <strain evidence="2">LFN00145</strain>
    </source>
</reference>